<feature type="compositionally biased region" description="Basic residues" evidence="2">
    <location>
        <begin position="580"/>
        <end position="590"/>
    </location>
</feature>
<feature type="region of interest" description="Disordered" evidence="2">
    <location>
        <begin position="97"/>
        <end position="143"/>
    </location>
</feature>
<reference evidence="4" key="1">
    <citation type="journal article" date="2015" name="PLoS Genet.">
        <title>Genome Sequence and Transcriptome Analyses of Chrysochromulina tobin: Metabolic Tools for Enhanced Algal Fitness in the Prominent Order Prymnesiales (Haptophyceae).</title>
        <authorList>
            <person name="Hovde B.T."/>
            <person name="Deodato C.R."/>
            <person name="Hunsperger H.M."/>
            <person name="Ryken S.A."/>
            <person name="Yost W."/>
            <person name="Jha R.K."/>
            <person name="Patterson J."/>
            <person name="Monnat R.J. Jr."/>
            <person name="Barlow S.B."/>
            <person name="Starkenburg S.R."/>
            <person name="Cattolico R.A."/>
        </authorList>
    </citation>
    <scope>NUCLEOTIDE SEQUENCE</scope>
    <source>
        <strain evidence="4">CCMP291</strain>
    </source>
</reference>
<evidence type="ECO:0000313" key="4">
    <source>
        <dbReference type="Proteomes" id="UP000037460"/>
    </source>
</evidence>
<sequence length="590" mass="62844">MMAESPRSPSPEPIDMSLTPIKEDEDAPPPPEIPEAVTATFTKTATAQLKENVRELTGELAEKKATIAQLQAMIKELQESVKEGEGWRHAAEALTAAQAEMADEKPSDKARAAMRAEIEQEVRAQLSSEAKSKPSSKGGGIWQERALDAARLADELRDKWSSAESELANVRKDLSDTRTKLGMAEAQMNESFDVSAEKQRALDESETALAKANDEIERAQAQVRELTAELMAEREEKASALAASEGAAAAVHELRASQASSLQQAWELAEALETALNEAAAIKEIAGVKFKGHKMPLGPVLDTPRALAGQLRLRLGQPGVESPASIISSAGTAKLPPSQTGKDRAVSSAQHGVSELLAELRRKRAVTEKESTAAVERDDFEHADRLQLILDDLNIQIAELDGAGPGAALAPAPAGAPASASISASISAHAEAAVMRQRMSDARHALATALEGLTGGDDSSAAVDETALPPHLREADASRLESELISLMASLKHADRELRAALSQGKGGAEALAPRRLRDNSAEEMQAQLIDYKMRAAQLQLERDESFMACRQLQLQNRQLSSQISAGGAPTAAEPNASPKKIKKSKSTLA</sequence>
<accession>A0A0M0JPR0</accession>
<gene>
    <name evidence="3" type="ORF">Ctob_005877</name>
</gene>
<keyword evidence="1" id="KW-0175">Coiled coil</keyword>
<name>A0A0M0JPR0_9EUKA</name>
<evidence type="ECO:0000313" key="3">
    <source>
        <dbReference type="EMBL" id="KOO28566.1"/>
    </source>
</evidence>
<feature type="compositionally biased region" description="Basic and acidic residues" evidence="2">
    <location>
        <begin position="102"/>
        <end position="122"/>
    </location>
</feature>
<feature type="coiled-coil region" evidence="1">
    <location>
        <begin position="153"/>
        <end position="243"/>
    </location>
</feature>
<keyword evidence="4" id="KW-1185">Reference proteome</keyword>
<dbReference type="EMBL" id="JWZX01002551">
    <property type="protein sequence ID" value="KOO28566.1"/>
    <property type="molecule type" value="Genomic_DNA"/>
</dbReference>
<dbReference type="PANTHER" id="PTHR47357:SF1">
    <property type="entry name" value="SPINDLE POLE BODY COMPONENT 110"/>
    <property type="match status" value="1"/>
</dbReference>
<feature type="region of interest" description="Disordered" evidence="2">
    <location>
        <begin position="1"/>
        <end position="34"/>
    </location>
</feature>
<dbReference type="GO" id="GO:0005200">
    <property type="term" value="F:structural constituent of cytoskeleton"/>
    <property type="evidence" value="ECO:0007669"/>
    <property type="project" value="TreeGrafter"/>
</dbReference>
<dbReference type="PANTHER" id="PTHR47357">
    <property type="entry name" value="COP1-INTERACTIVE PROTEIN 1"/>
    <property type="match status" value="1"/>
</dbReference>
<protein>
    <submittedName>
        <fullName evidence="3">Uncharacterized protein</fullName>
    </submittedName>
</protein>
<dbReference type="Proteomes" id="UP000037460">
    <property type="component" value="Unassembled WGS sequence"/>
</dbReference>
<feature type="compositionally biased region" description="Polar residues" evidence="2">
    <location>
        <begin position="125"/>
        <end position="135"/>
    </location>
</feature>
<feature type="coiled-coil region" evidence="1">
    <location>
        <begin position="46"/>
        <end position="80"/>
    </location>
</feature>
<organism evidence="3 4">
    <name type="scientific">Chrysochromulina tobinii</name>
    <dbReference type="NCBI Taxonomy" id="1460289"/>
    <lineage>
        <taxon>Eukaryota</taxon>
        <taxon>Haptista</taxon>
        <taxon>Haptophyta</taxon>
        <taxon>Prymnesiophyceae</taxon>
        <taxon>Prymnesiales</taxon>
        <taxon>Chrysochromulinaceae</taxon>
        <taxon>Chrysochromulina</taxon>
    </lineage>
</organism>
<dbReference type="AlphaFoldDB" id="A0A0M0JPR0"/>
<comment type="caution">
    <text evidence="3">The sequence shown here is derived from an EMBL/GenBank/DDBJ whole genome shotgun (WGS) entry which is preliminary data.</text>
</comment>
<dbReference type="GO" id="GO:0005856">
    <property type="term" value="C:cytoskeleton"/>
    <property type="evidence" value="ECO:0007669"/>
    <property type="project" value="TreeGrafter"/>
</dbReference>
<evidence type="ECO:0000256" key="2">
    <source>
        <dbReference type="SAM" id="MobiDB-lite"/>
    </source>
</evidence>
<feature type="region of interest" description="Disordered" evidence="2">
    <location>
        <begin position="559"/>
        <end position="590"/>
    </location>
</feature>
<evidence type="ECO:0000256" key="1">
    <source>
        <dbReference type="SAM" id="Coils"/>
    </source>
</evidence>
<proteinExistence type="predicted"/>